<dbReference type="Proteomes" id="UP000195607">
    <property type="component" value="Chromosome I"/>
</dbReference>
<feature type="transmembrane region" description="Helical" evidence="1">
    <location>
        <begin position="12"/>
        <end position="31"/>
    </location>
</feature>
<organism evidence="2 3">
    <name type="scientific">Cuniculiplasma divulgatum</name>
    <dbReference type="NCBI Taxonomy" id="1673428"/>
    <lineage>
        <taxon>Archaea</taxon>
        <taxon>Methanobacteriati</taxon>
        <taxon>Thermoplasmatota</taxon>
        <taxon>Thermoplasmata</taxon>
        <taxon>Thermoplasmatales</taxon>
        <taxon>Cuniculiplasmataceae</taxon>
        <taxon>Cuniculiplasma</taxon>
    </lineage>
</organism>
<dbReference type="EMBL" id="LT671858">
    <property type="protein sequence ID" value="SIM29142.1"/>
    <property type="molecule type" value="Genomic_DNA"/>
</dbReference>
<name>A0A1N5RZA4_9ARCH</name>
<proteinExistence type="predicted"/>
<reference evidence="2 3" key="1">
    <citation type="submission" date="2016-04" db="EMBL/GenBank/DDBJ databases">
        <authorList>
            <person name="Evans L.H."/>
            <person name="Alamgir A."/>
            <person name="Owens N."/>
            <person name="Weber N.D."/>
            <person name="Virtaneva K."/>
            <person name="Barbian K."/>
            <person name="Babar A."/>
            <person name="Rosenke K."/>
        </authorList>
    </citation>
    <scope>NUCLEOTIDE SEQUENCE [LARGE SCALE GENOMIC DNA]</scope>
    <source>
        <strain evidence="3">S5(T) (JCM 30642 \VKM B-2941)</strain>
    </source>
</reference>
<accession>A0A1N5RZA4</accession>
<keyword evidence="1" id="KW-0472">Membrane</keyword>
<gene>
    <name evidence="2" type="ORF">CSP5_0016</name>
</gene>
<feature type="transmembrane region" description="Helical" evidence="1">
    <location>
        <begin position="133"/>
        <end position="153"/>
    </location>
</feature>
<dbReference type="RefSeq" id="WP_148689392.1">
    <property type="nucleotide sequence ID" value="NZ_LT671858.1"/>
</dbReference>
<evidence type="ECO:0000313" key="2">
    <source>
        <dbReference type="EMBL" id="SIM29142.1"/>
    </source>
</evidence>
<protein>
    <submittedName>
        <fullName evidence="2">Membrane protein</fullName>
    </submittedName>
</protein>
<keyword evidence="1" id="KW-0812">Transmembrane</keyword>
<sequence>MYLTPERAVKIGMILVVASILILGYSAFGFYTSSSATKDTVIAGGSEKSMDINVTSGLLLTYTITANSTGNFRAWFSEPSGNTVVESNFTGSGISKSIVAPVSGQWVFHVENLEKNSSALKIHLGQISYYLEAGLYFGITVLILGIVFILYFFNVQKRETIRKSKRF</sequence>
<dbReference type="GeneID" id="41587338"/>
<keyword evidence="1" id="KW-1133">Transmembrane helix</keyword>
<evidence type="ECO:0000313" key="3">
    <source>
        <dbReference type="Proteomes" id="UP000195607"/>
    </source>
</evidence>
<dbReference type="AlphaFoldDB" id="A0A1N5RZA4"/>
<evidence type="ECO:0000256" key="1">
    <source>
        <dbReference type="SAM" id="Phobius"/>
    </source>
</evidence>